<dbReference type="AlphaFoldDB" id="A0A4Q1C5Y8"/>
<accession>A0A4Q1C5Y8</accession>
<dbReference type="Pfam" id="PF01618">
    <property type="entry name" value="MotA_ExbB"/>
    <property type="match status" value="1"/>
</dbReference>
<dbReference type="GO" id="GO:0017038">
    <property type="term" value="P:protein import"/>
    <property type="evidence" value="ECO:0007669"/>
    <property type="project" value="TreeGrafter"/>
</dbReference>
<gene>
    <name evidence="11" type="ORF">ESB00_18715</name>
</gene>
<feature type="domain" description="MotA/TolQ/ExbB proton channel" evidence="10">
    <location>
        <begin position="335"/>
        <end position="451"/>
    </location>
</feature>
<dbReference type="EMBL" id="SDHX01000002">
    <property type="protein sequence ID" value="RXK53719.1"/>
    <property type="molecule type" value="Genomic_DNA"/>
</dbReference>
<evidence type="ECO:0000256" key="9">
    <source>
        <dbReference type="SAM" id="SignalP"/>
    </source>
</evidence>
<evidence type="ECO:0000313" key="11">
    <source>
        <dbReference type="EMBL" id="RXK53719.1"/>
    </source>
</evidence>
<dbReference type="OrthoDB" id="4045at2"/>
<keyword evidence="2" id="KW-1003">Cell membrane</keyword>
<proteinExistence type="inferred from homology"/>
<organism evidence="11 12">
    <name type="scientific">Oleiharenicola lentus</name>
    <dbReference type="NCBI Taxonomy" id="2508720"/>
    <lineage>
        <taxon>Bacteria</taxon>
        <taxon>Pseudomonadati</taxon>
        <taxon>Verrucomicrobiota</taxon>
        <taxon>Opitutia</taxon>
        <taxon>Opitutales</taxon>
        <taxon>Opitutaceae</taxon>
        <taxon>Oleiharenicola</taxon>
    </lineage>
</organism>
<sequence>MKARAFFLLLAGLLATTAAAAENFDEALKRAATHYTTRLQQAADELNRARERIAREKSPLLKELRAAEDSIIAFEREIVRLDTDRENATSTKRRLIRDIEEQRKTTAYVTTLAGDALKAFATGLPPGEQAFVGDDLLQLQDKLDASAATGTGAVVALDIADFMLARTERVLGGQLRDAPALNAGDNRLEEGTLAFAGPEVFFAPKGGGPAGLVRMREGSRQPVYYPQPAWPAAESAAFFSGQLGSMPADPTGGKALRLQQSAGSAGEYISKGGKVAWVIVGVGVVALLLMLHKFWDVAMMRVDTSARTAAFLQAVARGSRPEAEAALAGLGRTTRELFEEGLRHLDSPADILEERLEAVLLGQRLHFERRLPLLAVIATAAPLMGLLGTVVGMVKTFTLITVFGTGNAAKLSSGISEVLVATELGLAVAIPSLVVHGFLAHRINKHLAVLERQALEFVTAAGTAQSGVVPAGEVR</sequence>
<feature type="transmembrane region" description="Helical" evidence="8">
    <location>
        <begin position="373"/>
        <end position="394"/>
    </location>
</feature>
<evidence type="ECO:0000259" key="10">
    <source>
        <dbReference type="Pfam" id="PF01618"/>
    </source>
</evidence>
<dbReference type="GO" id="GO:0005886">
    <property type="term" value="C:plasma membrane"/>
    <property type="evidence" value="ECO:0007669"/>
    <property type="project" value="UniProtKB-SubCell"/>
</dbReference>
<comment type="similarity">
    <text evidence="6">Belongs to the exbB/tolQ family.</text>
</comment>
<keyword evidence="6" id="KW-0813">Transport</keyword>
<dbReference type="InterPro" id="IPR050790">
    <property type="entry name" value="ExbB/TolQ_transport"/>
</dbReference>
<reference evidence="11 12" key="1">
    <citation type="submission" date="2019-01" db="EMBL/GenBank/DDBJ databases">
        <title>Lacunisphaera sp. strain TWA-58.</title>
        <authorList>
            <person name="Chen W.-M."/>
        </authorList>
    </citation>
    <scope>NUCLEOTIDE SEQUENCE [LARGE SCALE GENOMIC DNA]</scope>
    <source>
        <strain evidence="11 12">TWA-58</strain>
    </source>
</reference>
<evidence type="ECO:0000256" key="3">
    <source>
        <dbReference type="ARBA" id="ARBA00022692"/>
    </source>
</evidence>
<keyword evidence="6" id="KW-0653">Protein transport</keyword>
<name>A0A4Q1C5Y8_9BACT</name>
<keyword evidence="12" id="KW-1185">Reference proteome</keyword>
<dbReference type="Proteomes" id="UP000290218">
    <property type="component" value="Unassembled WGS sequence"/>
</dbReference>
<comment type="subcellular location">
    <subcellularLocation>
        <location evidence="1">Cell membrane</location>
        <topology evidence="1">Multi-pass membrane protein</topology>
    </subcellularLocation>
    <subcellularLocation>
        <location evidence="6">Membrane</location>
        <topology evidence="6">Multi-pass membrane protein</topology>
    </subcellularLocation>
</comment>
<dbReference type="RefSeq" id="WP_129049684.1">
    <property type="nucleotide sequence ID" value="NZ_SDHX01000002.1"/>
</dbReference>
<dbReference type="InterPro" id="IPR002898">
    <property type="entry name" value="MotA_ExbB_proton_chnl"/>
</dbReference>
<comment type="caution">
    <text evidence="11">The sequence shown here is derived from an EMBL/GenBank/DDBJ whole genome shotgun (WGS) entry which is preliminary data.</text>
</comment>
<feature type="chain" id="PRO_5020902729" evidence="9">
    <location>
        <begin position="21"/>
        <end position="475"/>
    </location>
</feature>
<feature type="coiled-coil region" evidence="7">
    <location>
        <begin position="32"/>
        <end position="105"/>
    </location>
</feature>
<evidence type="ECO:0000256" key="5">
    <source>
        <dbReference type="ARBA" id="ARBA00023136"/>
    </source>
</evidence>
<evidence type="ECO:0000256" key="2">
    <source>
        <dbReference type="ARBA" id="ARBA00022475"/>
    </source>
</evidence>
<keyword evidence="9" id="KW-0732">Signal</keyword>
<dbReference type="PANTHER" id="PTHR30625">
    <property type="entry name" value="PROTEIN TOLQ"/>
    <property type="match status" value="1"/>
</dbReference>
<protein>
    <submittedName>
        <fullName evidence="11">MotA/TolQ/ExbB proton channel family protein</fullName>
    </submittedName>
</protein>
<feature type="signal peptide" evidence="9">
    <location>
        <begin position="1"/>
        <end position="20"/>
    </location>
</feature>
<dbReference type="PANTHER" id="PTHR30625:SF11">
    <property type="entry name" value="MOTA_TOLQ_EXBB PROTON CHANNEL DOMAIN-CONTAINING PROTEIN"/>
    <property type="match status" value="1"/>
</dbReference>
<feature type="transmembrane region" description="Helical" evidence="8">
    <location>
        <begin position="414"/>
        <end position="439"/>
    </location>
</feature>
<keyword evidence="3 8" id="KW-0812">Transmembrane</keyword>
<keyword evidence="4 8" id="KW-1133">Transmembrane helix</keyword>
<feature type="transmembrane region" description="Helical" evidence="8">
    <location>
        <begin position="275"/>
        <end position="291"/>
    </location>
</feature>
<evidence type="ECO:0000256" key="8">
    <source>
        <dbReference type="SAM" id="Phobius"/>
    </source>
</evidence>
<keyword evidence="7" id="KW-0175">Coiled coil</keyword>
<evidence type="ECO:0000256" key="1">
    <source>
        <dbReference type="ARBA" id="ARBA00004651"/>
    </source>
</evidence>
<evidence type="ECO:0000256" key="7">
    <source>
        <dbReference type="SAM" id="Coils"/>
    </source>
</evidence>
<evidence type="ECO:0000313" key="12">
    <source>
        <dbReference type="Proteomes" id="UP000290218"/>
    </source>
</evidence>
<evidence type="ECO:0000256" key="4">
    <source>
        <dbReference type="ARBA" id="ARBA00022989"/>
    </source>
</evidence>
<keyword evidence="5 8" id="KW-0472">Membrane</keyword>
<evidence type="ECO:0000256" key="6">
    <source>
        <dbReference type="RuleBase" id="RU004057"/>
    </source>
</evidence>